<comment type="function">
    <text evidence="3">Purine nucleoside enzyme that catalyzes the phosphorolysis of adenosine and inosine nucleosides, yielding D-ribose 1-phosphate and the respective free bases, adenine and hypoxanthine. Also catalyzes the phosphorolysis of S-methyl-5'-thioadenosine into adenine and S-methyl-5-thio-alpha-D-ribose 1-phosphate. Also has adenosine deaminase activity.</text>
</comment>
<dbReference type="SUPFAM" id="SSF64438">
    <property type="entry name" value="CNF1/YfiH-like putative cysteine hydrolases"/>
    <property type="match status" value="1"/>
</dbReference>
<evidence type="ECO:0000256" key="11">
    <source>
        <dbReference type="ARBA" id="ARBA00049893"/>
    </source>
</evidence>
<evidence type="ECO:0000313" key="13">
    <source>
        <dbReference type="EMBL" id="MFD1038068.1"/>
    </source>
</evidence>
<name>A0ABW3LJT3_9BACI</name>
<evidence type="ECO:0000256" key="3">
    <source>
        <dbReference type="ARBA" id="ARBA00003215"/>
    </source>
</evidence>
<dbReference type="PANTHER" id="PTHR30616">
    <property type="entry name" value="UNCHARACTERIZED PROTEIN YFIH"/>
    <property type="match status" value="1"/>
</dbReference>
<accession>A0ABW3LJT3</accession>
<comment type="catalytic activity">
    <reaction evidence="9">
        <text>adenosine + H2O + H(+) = inosine + NH4(+)</text>
        <dbReference type="Rhea" id="RHEA:24408"/>
        <dbReference type="ChEBI" id="CHEBI:15377"/>
        <dbReference type="ChEBI" id="CHEBI:15378"/>
        <dbReference type="ChEBI" id="CHEBI:16335"/>
        <dbReference type="ChEBI" id="CHEBI:17596"/>
        <dbReference type="ChEBI" id="CHEBI:28938"/>
        <dbReference type="EC" id="3.5.4.4"/>
    </reaction>
    <physiologicalReaction direction="left-to-right" evidence="9">
        <dbReference type="Rhea" id="RHEA:24409"/>
    </physiologicalReaction>
</comment>
<comment type="catalytic activity">
    <reaction evidence="10">
        <text>adenosine + phosphate = alpha-D-ribose 1-phosphate + adenine</text>
        <dbReference type="Rhea" id="RHEA:27642"/>
        <dbReference type="ChEBI" id="CHEBI:16335"/>
        <dbReference type="ChEBI" id="CHEBI:16708"/>
        <dbReference type="ChEBI" id="CHEBI:43474"/>
        <dbReference type="ChEBI" id="CHEBI:57720"/>
        <dbReference type="EC" id="2.4.2.1"/>
    </reaction>
    <physiologicalReaction direction="left-to-right" evidence="10">
        <dbReference type="Rhea" id="RHEA:27643"/>
    </physiologicalReaction>
</comment>
<evidence type="ECO:0000256" key="5">
    <source>
        <dbReference type="ARBA" id="ARBA00022679"/>
    </source>
</evidence>
<dbReference type="NCBIfam" id="TIGR00726">
    <property type="entry name" value="peptidoglycan editing factor PgeF"/>
    <property type="match status" value="1"/>
</dbReference>
<evidence type="ECO:0000313" key="14">
    <source>
        <dbReference type="Proteomes" id="UP001597040"/>
    </source>
</evidence>
<reference evidence="14" key="1">
    <citation type="journal article" date="2019" name="Int. J. Syst. Evol. Microbiol.">
        <title>The Global Catalogue of Microorganisms (GCM) 10K type strain sequencing project: providing services to taxonomists for standard genome sequencing and annotation.</title>
        <authorList>
            <consortium name="The Broad Institute Genomics Platform"/>
            <consortium name="The Broad Institute Genome Sequencing Center for Infectious Disease"/>
            <person name="Wu L."/>
            <person name="Ma J."/>
        </authorList>
    </citation>
    <scope>NUCLEOTIDE SEQUENCE [LARGE SCALE GENOMIC DNA]</scope>
    <source>
        <strain evidence="14">CCUG 56754</strain>
    </source>
</reference>
<sequence length="269" mass="30394">MADLFYQDDISFLHIEKWQRMNERLKVGFTTRNGGVSKAPFHSLNFGLHVSDHKAEVIANRELLANKLKLPLESWVSGEQTHKTNIKIISQEDKGKGSVDVHDALKDTDGLITNKPGIACTAFFADCVPLYFFDPITGYIGIAHAGWKGTVNRIAEQMIQTFKNVGADPTNILVAIGPCISQEAYEVDENVIHYVDDNLRSKVAIPKENNRYLLDLKQLNVEILLQYGILRNNIDVTKYCTLQHNHLFFSHRRDNGKTGRMLGYIGYST</sequence>
<keyword evidence="5" id="KW-0808">Transferase</keyword>
<evidence type="ECO:0000256" key="9">
    <source>
        <dbReference type="ARBA" id="ARBA00047989"/>
    </source>
</evidence>
<evidence type="ECO:0000256" key="1">
    <source>
        <dbReference type="ARBA" id="ARBA00000553"/>
    </source>
</evidence>
<dbReference type="InterPro" id="IPR003730">
    <property type="entry name" value="Cu_polyphenol_OxRdtase"/>
</dbReference>
<comment type="cofactor">
    <cofactor evidence="2">
        <name>Zn(2+)</name>
        <dbReference type="ChEBI" id="CHEBI:29105"/>
    </cofactor>
</comment>
<proteinExistence type="inferred from homology"/>
<keyword evidence="7" id="KW-0378">Hydrolase</keyword>
<evidence type="ECO:0000256" key="6">
    <source>
        <dbReference type="ARBA" id="ARBA00022723"/>
    </source>
</evidence>
<dbReference type="PANTHER" id="PTHR30616:SF2">
    <property type="entry name" value="PURINE NUCLEOSIDE PHOSPHORYLASE LACC1"/>
    <property type="match status" value="1"/>
</dbReference>
<dbReference type="Proteomes" id="UP001597040">
    <property type="component" value="Unassembled WGS sequence"/>
</dbReference>
<comment type="catalytic activity">
    <reaction evidence="1">
        <text>inosine + phosphate = alpha-D-ribose 1-phosphate + hypoxanthine</text>
        <dbReference type="Rhea" id="RHEA:27646"/>
        <dbReference type="ChEBI" id="CHEBI:17368"/>
        <dbReference type="ChEBI" id="CHEBI:17596"/>
        <dbReference type="ChEBI" id="CHEBI:43474"/>
        <dbReference type="ChEBI" id="CHEBI:57720"/>
        <dbReference type="EC" id="2.4.2.1"/>
    </reaction>
    <physiologicalReaction direction="left-to-right" evidence="1">
        <dbReference type="Rhea" id="RHEA:27647"/>
    </physiologicalReaction>
</comment>
<comment type="caution">
    <text evidence="13">The sequence shown here is derived from an EMBL/GenBank/DDBJ whole genome shotgun (WGS) entry which is preliminary data.</text>
</comment>
<evidence type="ECO:0000256" key="10">
    <source>
        <dbReference type="ARBA" id="ARBA00048968"/>
    </source>
</evidence>
<dbReference type="EMBL" id="JBHTKJ010000012">
    <property type="protein sequence ID" value="MFD1038068.1"/>
    <property type="molecule type" value="Genomic_DNA"/>
</dbReference>
<evidence type="ECO:0000256" key="12">
    <source>
        <dbReference type="RuleBase" id="RU361274"/>
    </source>
</evidence>
<evidence type="ECO:0000256" key="2">
    <source>
        <dbReference type="ARBA" id="ARBA00001947"/>
    </source>
</evidence>
<dbReference type="Pfam" id="PF02578">
    <property type="entry name" value="Cu-oxidase_4"/>
    <property type="match status" value="1"/>
</dbReference>
<dbReference type="InterPro" id="IPR038371">
    <property type="entry name" value="Cu_polyphenol_OxRdtase_sf"/>
</dbReference>
<protein>
    <recommendedName>
        <fullName evidence="12">Purine nucleoside phosphorylase</fullName>
    </recommendedName>
</protein>
<dbReference type="InterPro" id="IPR011324">
    <property type="entry name" value="Cytotoxic_necrot_fac-like_cat"/>
</dbReference>
<organism evidence="13 14">
    <name type="scientific">Virgibacillus byunsanensis</name>
    <dbReference type="NCBI Taxonomy" id="570945"/>
    <lineage>
        <taxon>Bacteria</taxon>
        <taxon>Bacillati</taxon>
        <taxon>Bacillota</taxon>
        <taxon>Bacilli</taxon>
        <taxon>Bacillales</taxon>
        <taxon>Bacillaceae</taxon>
        <taxon>Virgibacillus</taxon>
    </lineage>
</organism>
<comment type="similarity">
    <text evidence="4 12">Belongs to the purine nucleoside phosphorylase YfiH/LACC1 family.</text>
</comment>
<keyword evidence="6" id="KW-0479">Metal-binding</keyword>
<evidence type="ECO:0000256" key="4">
    <source>
        <dbReference type="ARBA" id="ARBA00007353"/>
    </source>
</evidence>
<evidence type="ECO:0000256" key="7">
    <source>
        <dbReference type="ARBA" id="ARBA00022801"/>
    </source>
</evidence>
<dbReference type="CDD" id="cd16833">
    <property type="entry name" value="YfiH"/>
    <property type="match status" value="1"/>
</dbReference>
<keyword evidence="8" id="KW-0862">Zinc</keyword>
<dbReference type="RefSeq" id="WP_390360689.1">
    <property type="nucleotide sequence ID" value="NZ_JBHTKJ010000012.1"/>
</dbReference>
<evidence type="ECO:0000256" key="8">
    <source>
        <dbReference type="ARBA" id="ARBA00022833"/>
    </source>
</evidence>
<dbReference type="Gene3D" id="3.60.140.10">
    <property type="entry name" value="CNF1/YfiH-like putative cysteine hydrolases"/>
    <property type="match status" value="1"/>
</dbReference>
<gene>
    <name evidence="13" type="primary">pgeF</name>
    <name evidence="13" type="ORF">ACFQ3N_06550</name>
</gene>
<comment type="catalytic activity">
    <reaction evidence="11">
        <text>S-methyl-5'-thioadenosine + phosphate = 5-(methylsulfanyl)-alpha-D-ribose 1-phosphate + adenine</text>
        <dbReference type="Rhea" id="RHEA:11852"/>
        <dbReference type="ChEBI" id="CHEBI:16708"/>
        <dbReference type="ChEBI" id="CHEBI:17509"/>
        <dbReference type="ChEBI" id="CHEBI:43474"/>
        <dbReference type="ChEBI" id="CHEBI:58533"/>
        <dbReference type="EC" id="2.4.2.28"/>
    </reaction>
    <physiologicalReaction direction="left-to-right" evidence="11">
        <dbReference type="Rhea" id="RHEA:11853"/>
    </physiologicalReaction>
</comment>
<keyword evidence="14" id="KW-1185">Reference proteome</keyword>